<dbReference type="Gene3D" id="3.30.420.150">
    <property type="entry name" value="Exopolyphosphatase. Domain 2"/>
    <property type="match status" value="1"/>
</dbReference>
<dbReference type="PANTHER" id="PTHR30005:SF0">
    <property type="entry name" value="RETROGRADE REGULATION PROTEIN 2"/>
    <property type="match status" value="1"/>
</dbReference>
<name>A0A927F7Z7_9BACT</name>
<evidence type="ECO:0000313" key="2">
    <source>
        <dbReference type="EMBL" id="MBD5779620.1"/>
    </source>
</evidence>
<feature type="domain" description="Ppx/GppA phosphatase N-terminal" evidence="1">
    <location>
        <begin position="36"/>
        <end position="301"/>
    </location>
</feature>
<dbReference type="Gene3D" id="3.30.420.40">
    <property type="match status" value="1"/>
</dbReference>
<dbReference type="RefSeq" id="WP_191616757.1">
    <property type="nucleotide sequence ID" value="NZ_JACYFG010000009.1"/>
</dbReference>
<dbReference type="InterPro" id="IPR043129">
    <property type="entry name" value="ATPase_NBD"/>
</dbReference>
<comment type="caution">
    <text evidence="2">The sequence shown here is derived from an EMBL/GenBank/DDBJ whole genome shotgun (WGS) entry which is preliminary data.</text>
</comment>
<sequence length="302" mass="32347">MKSVGVIDVGSNTIKLLIAKPGKTLPAEKVTFVVEETRIGEGMTGHPPVIDKEAIARGSAAIARLVKAAADCDSLCIVATSAVRDASNKQEFVNAVEKACGHELRILSGDEEAAFIGEALKCDPALSHLDSFSLLDLGGGSLECIQFLNGRLRDAQSLQLGSVRLASMLIANREVPLDSSNRAKITNYVKECWLASKFPANSSPSEVAVLTGGAAKHLAEALSGKKLDGGLHFKEFRKIAHHICDLPLNERVKKYGIPASRADIFPTAMATLEASLKHLGCERLYFTEFNLRFGVAAKLLHS</sequence>
<accession>A0A927F7Z7</accession>
<evidence type="ECO:0000313" key="3">
    <source>
        <dbReference type="Proteomes" id="UP000622317"/>
    </source>
</evidence>
<dbReference type="EMBL" id="JACYFG010000009">
    <property type="protein sequence ID" value="MBD5779620.1"/>
    <property type="molecule type" value="Genomic_DNA"/>
</dbReference>
<dbReference type="CDD" id="cd24006">
    <property type="entry name" value="ASKHA_NBD_PPX_GppA"/>
    <property type="match status" value="1"/>
</dbReference>
<dbReference type="InterPro" id="IPR003695">
    <property type="entry name" value="Ppx_GppA_N"/>
</dbReference>
<dbReference type="InterPro" id="IPR050273">
    <property type="entry name" value="GppA/Ppx_hydrolase"/>
</dbReference>
<dbReference type="Pfam" id="PF02541">
    <property type="entry name" value="Ppx-GppA"/>
    <property type="match status" value="1"/>
</dbReference>
<dbReference type="Proteomes" id="UP000622317">
    <property type="component" value="Unassembled WGS sequence"/>
</dbReference>
<dbReference type="AlphaFoldDB" id="A0A927F7Z7"/>
<gene>
    <name evidence="2" type="ORF">IEN85_08940</name>
</gene>
<evidence type="ECO:0000259" key="1">
    <source>
        <dbReference type="Pfam" id="PF02541"/>
    </source>
</evidence>
<dbReference type="PANTHER" id="PTHR30005">
    <property type="entry name" value="EXOPOLYPHOSPHATASE"/>
    <property type="match status" value="1"/>
</dbReference>
<dbReference type="SUPFAM" id="SSF53067">
    <property type="entry name" value="Actin-like ATPase domain"/>
    <property type="match status" value="2"/>
</dbReference>
<proteinExistence type="predicted"/>
<reference evidence="2" key="1">
    <citation type="submission" date="2020-09" db="EMBL/GenBank/DDBJ databases">
        <title>Pelagicoccus enzymogenes sp. nov. with an EPS production, isolated from marine sediment.</title>
        <authorList>
            <person name="Feng X."/>
        </authorList>
    </citation>
    <scope>NUCLEOTIDE SEQUENCE</scope>
    <source>
        <strain evidence="2">NFK12</strain>
    </source>
</reference>
<keyword evidence="3" id="KW-1185">Reference proteome</keyword>
<organism evidence="2 3">
    <name type="scientific">Pelagicoccus enzymogenes</name>
    <dbReference type="NCBI Taxonomy" id="2773457"/>
    <lineage>
        <taxon>Bacteria</taxon>
        <taxon>Pseudomonadati</taxon>
        <taxon>Verrucomicrobiota</taxon>
        <taxon>Opitutia</taxon>
        <taxon>Puniceicoccales</taxon>
        <taxon>Pelagicoccaceae</taxon>
        <taxon>Pelagicoccus</taxon>
    </lineage>
</organism>
<protein>
    <recommendedName>
        <fullName evidence="1">Ppx/GppA phosphatase N-terminal domain-containing protein</fullName>
    </recommendedName>
</protein>